<dbReference type="SUPFAM" id="SSF51971">
    <property type="entry name" value="Nucleotide-binding domain"/>
    <property type="match status" value="1"/>
</dbReference>
<proteinExistence type="predicted"/>
<feature type="domain" description="Amine oxidase" evidence="1">
    <location>
        <begin position="29"/>
        <end position="311"/>
    </location>
</feature>
<name>A0A0G4EWU7_VITBC</name>
<accession>A0A0G4EWU7</accession>
<dbReference type="PRINTS" id="PR00419">
    <property type="entry name" value="ADXRDTASE"/>
</dbReference>
<keyword evidence="3" id="KW-1185">Reference proteome</keyword>
<organism evidence="2 3">
    <name type="scientific">Vitrella brassicaformis (strain CCMP3155)</name>
    <dbReference type="NCBI Taxonomy" id="1169540"/>
    <lineage>
        <taxon>Eukaryota</taxon>
        <taxon>Sar</taxon>
        <taxon>Alveolata</taxon>
        <taxon>Colpodellida</taxon>
        <taxon>Vitrellaceae</taxon>
        <taxon>Vitrella</taxon>
    </lineage>
</organism>
<dbReference type="AlphaFoldDB" id="A0A0G4EWU7"/>
<dbReference type="PANTHER" id="PTHR43734">
    <property type="entry name" value="PHYTOENE DESATURASE"/>
    <property type="match status" value="1"/>
</dbReference>
<dbReference type="Proteomes" id="UP000041254">
    <property type="component" value="Unassembled WGS sequence"/>
</dbReference>
<reference evidence="2 3" key="1">
    <citation type="submission" date="2014-11" db="EMBL/GenBank/DDBJ databases">
        <authorList>
            <person name="Zhu J."/>
            <person name="Qi W."/>
            <person name="Song R."/>
        </authorList>
    </citation>
    <scope>NUCLEOTIDE SEQUENCE [LARGE SCALE GENOMIC DNA]</scope>
</reference>
<dbReference type="InParanoid" id="A0A0G4EWU7"/>
<dbReference type="InterPro" id="IPR036188">
    <property type="entry name" value="FAD/NAD-bd_sf"/>
</dbReference>
<evidence type="ECO:0000313" key="3">
    <source>
        <dbReference type="Proteomes" id="UP000041254"/>
    </source>
</evidence>
<dbReference type="EMBL" id="CDMY01000329">
    <property type="protein sequence ID" value="CEM02549.1"/>
    <property type="molecule type" value="Genomic_DNA"/>
</dbReference>
<protein>
    <recommendedName>
        <fullName evidence="1">Amine oxidase domain-containing protein</fullName>
    </recommendedName>
</protein>
<sequence>MPIIESLKAKLTPRPKDNKRIVIVGAGPTGLGAATRLSELQYDNWVLFDSYDEAGGLAYTYKDPQGFLWDVGGHVIFSHYKYFDDVLDQAVAEYNTHERESWVWMRGKFIPYPLQNNIGRLPPQDLEKCLHGLVEIQNATYDAPPKNFEEWLMRKMGKGIYDVFLGPYNFKVWAHYPKDMNVEWMGERVAPVDLKKILSNVVHQRDDIGWGPNATFRYPKYGGTGAIWKGVADKLPQEKLRFKKTVKSVDARKKVLVFSDGSVEKYDALVSTMQLDTLCTLTQGLSGKGLAHKAPDFRYSTSHIIGLGIKGQPPAHLKSKAWMYFPEDDAPFYRCTVLSNYSEHMVPQPGKQWSLMFEVAQSAFKPVNKDTLVDEVIAGAKSTKLISESDEIVSRHHMIFDHGYPTPFYGRDQLCKPIFEELERHDIYSRGRFGAWKYEVSNQDHSFMQGVEVADAVLGLDTSFAKQTTFLQPGVANAPQTRNDDPFTKFADQQAVAVPKKATHLIMRQEAVHNAAYEGGDSSPSASENST</sequence>
<evidence type="ECO:0000259" key="1">
    <source>
        <dbReference type="Pfam" id="PF01593"/>
    </source>
</evidence>
<dbReference type="OrthoDB" id="38045at2759"/>
<dbReference type="GO" id="GO:0016491">
    <property type="term" value="F:oxidoreductase activity"/>
    <property type="evidence" value="ECO:0007669"/>
    <property type="project" value="InterPro"/>
</dbReference>
<dbReference type="OMA" id="DGPSWMI"/>
<dbReference type="Gene3D" id="3.50.50.60">
    <property type="entry name" value="FAD/NAD(P)-binding domain"/>
    <property type="match status" value="1"/>
</dbReference>
<evidence type="ECO:0000313" key="2">
    <source>
        <dbReference type="EMBL" id="CEM02549.1"/>
    </source>
</evidence>
<dbReference type="STRING" id="1169540.A0A0G4EWU7"/>
<dbReference type="PANTHER" id="PTHR43734:SF4">
    <property type="entry name" value="AMINE OXIDASE DOMAIN-CONTAINING PROTEIN"/>
    <property type="match status" value="1"/>
</dbReference>
<dbReference type="VEuPathDB" id="CryptoDB:Vbra_20935"/>
<dbReference type="Pfam" id="PF01593">
    <property type="entry name" value="Amino_oxidase"/>
    <property type="match status" value="1"/>
</dbReference>
<gene>
    <name evidence="2" type="ORF">Vbra_20935</name>
</gene>
<dbReference type="InterPro" id="IPR002937">
    <property type="entry name" value="Amino_oxidase"/>
</dbReference>